<dbReference type="OMA" id="DDWILTI"/>
<keyword evidence="2" id="KW-0378">Hydrolase</keyword>
<dbReference type="Gene3D" id="3.40.50.1820">
    <property type="entry name" value="alpha/beta hydrolase"/>
    <property type="match status" value="1"/>
</dbReference>
<dbReference type="PANTHER" id="PTHR43798">
    <property type="entry name" value="MONOACYLGLYCEROL LIPASE"/>
    <property type="match status" value="1"/>
</dbReference>
<dbReference type="GeneTree" id="ENSGT00530000063960"/>
<evidence type="ECO:0000256" key="2">
    <source>
        <dbReference type="ARBA" id="ARBA00022801"/>
    </source>
</evidence>
<organism evidence="4 5">
    <name type="scientific">Ciona intestinalis</name>
    <name type="common">Transparent sea squirt</name>
    <name type="synonym">Ascidia intestinalis</name>
    <dbReference type="NCBI Taxonomy" id="7719"/>
    <lineage>
        <taxon>Eukaryota</taxon>
        <taxon>Metazoa</taxon>
        <taxon>Chordata</taxon>
        <taxon>Tunicata</taxon>
        <taxon>Ascidiacea</taxon>
        <taxon>Phlebobranchia</taxon>
        <taxon>Cionidae</taxon>
        <taxon>Ciona</taxon>
    </lineage>
</organism>
<evidence type="ECO:0000256" key="1">
    <source>
        <dbReference type="ARBA" id="ARBA00008645"/>
    </source>
</evidence>
<dbReference type="InterPro" id="IPR050266">
    <property type="entry name" value="AB_hydrolase_sf"/>
</dbReference>
<reference evidence="4" key="2">
    <citation type="submission" date="2025-08" db="UniProtKB">
        <authorList>
            <consortium name="Ensembl"/>
        </authorList>
    </citation>
    <scope>IDENTIFICATION</scope>
</reference>
<dbReference type="InParanoid" id="F6S021"/>
<evidence type="ECO:0000313" key="5">
    <source>
        <dbReference type="Proteomes" id="UP000008144"/>
    </source>
</evidence>
<protein>
    <recommendedName>
        <fullName evidence="3">AB hydrolase-1 domain-containing protein</fullName>
    </recommendedName>
</protein>
<dbReference type="GO" id="GO:0016787">
    <property type="term" value="F:hydrolase activity"/>
    <property type="evidence" value="ECO:0007669"/>
    <property type="project" value="UniProtKB-KW"/>
</dbReference>
<comment type="similarity">
    <text evidence="1">Belongs to the AB hydrolase superfamily.</text>
</comment>
<name>F6S021_CIOIN</name>
<proteinExistence type="inferred from homology"/>
<keyword evidence="5" id="KW-1185">Reference proteome</keyword>
<reference evidence="5" key="1">
    <citation type="journal article" date="2002" name="Science">
        <title>The draft genome of Ciona intestinalis: insights into chordate and vertebrate origins.</title>
        <authorList>
            <person name="Dehal P."/>
            <person name="Satou Y."/>
            <person name="Campbell R.K."/>
            <person name="Chapman J."/>
            <person name="Degnan B."/>
            <person name="De Tomaso A."/>
            <person name="Davidson B."/>
            <person name="Di Gregorio A."/>
            <person name="Gelpke M."/>
            <person name="Goodstein D.M."/>
            <person name="Harafuji N."/>
            <person name="Hastings K.E."/>
            <person name="Ho I."/>
            <person name="Hotta K."/>
            <person name="Huang W."/>
            <person name="Kawashima T."/>
            <person name="Lemaire P."/>
            <person name="Martinez D."/>
            <person name="Meinertzhagen I.A."/>
            <person name="Necula S."/>
            <person name="Nonaka M."/>
            <person name="Putnam N."/>
            <person name="Rash S."/>
            <person name="Saiga H."/>
            <person name="Satake M."/>
            <person name="Terry A."/>
            <person name="Yamada L."/>
            <person name="Wang H.G."/>
            <person name="Awazu S."/>
            <person name="Azumi K."/>
            <person name="Boore J."/>
            <person name="Branno M."/>
            <person name="Chin-Bow S."/>
            <person name="DeSantis R."/>
            <person name="Doyle S."/>
            <person name="Francino P."/>
            <person name="Keys D.N."/>
            <person name="Haga S."/>
            <person name="Hayashi H."/>
            <person name="Hino K."/>
            <person name="Imai K.S."/>
            <person name="Inaba K."/>
            <person name="Kano S."/>
            <person name="Kobayashi K."/>
            <person name="Kobayashi M."/>
            <person name="Lee B.I."/>
            <person name="Makabe K.W."/>
            <person name="Manohar C."/>
            <person name="Matassi G."/>
            <person name="Medina M."/>
            <person name="Mochizuki Y."/>
            <person name="Mount S."/>
            <person name="Morishita T."/>
            <person name="Miura S."/>
            <person name="Nakayama A."/>
            <person name="Nishizaka S."/>
            <person name="Nomoto H."/>
            <person name="Ohta F."/>
            <person name="Oishi K."/>
            <person name="Rigoutsos I."/>
            <person name="Sano M."/>
            <person name="Sasaki A."/>
            <person name="Sasakura Y."/>
            <person name="Shoguchi E."/>
            <person name="Shin-i T."/>
            <person name="Spagnuolo A."/>
            <person name="Stainier D."/>
            <person name="Suzuki M.M."/>
            <person name="Tassy O."/>
            <person name="Takatori N."/>
            <person name="Tokuoka M."/>
            <person name="Yagi K."/>
            <person name="Yoshizaki F."/>
            <person name="Wada S."/>
            <person name="Zhang C."/>
            <person name="Hyatt P.D."/>
            <person name="Larimer F."/>
            <person name="Detter C."/>
            <person name="Doggett N."/>
            <person name="Glavina T."/>
            <person name="Hawkins T."/>
            <person name="Richardson P."/>
            <person name="Lucas S."/>
            <person name="Kohara Y."/>
            <person name="Levine M."/>
            <person name="Satoh N."/>
            <person name="Rokhsar D.S."/>
        </authorList>
    </citation>
    <scope>NUCLEOTIDE SEQUENCE [LARGE SCALE GENOMIC DNA]</scope>
</reference>
<evidence type="ECO:0000259" key="3">
    <source>
        <dbReference type="Pfam" id="PF00561"/>
    </source>
</evidence>
<dbReference type="ESTHER" id="cioin-f6s021">
    <property type="family name" value="SERHL"/>
</dbReference>
<feature type="domain" description="AB hydrolase-1" evidence="3">
    <location>
        <begin position="41"/>
        <end position="147"/>
    </location>
</feature>
<dbReference type="InterPro" id="IPR029058">
    <property type="entry name" value="AB_hydrolase_fold"/>
</dbReference>
<dbReference type="PANTHER" id="PTHR43798:SF14">
    <property type="entry name" value="SERINE HYDROLASE-LIKE PROTEIN DDB_G0286239"/>
    <property type="match status" value="1"/>
</dbReference>
<dbReference type="Proteomes" id="UP000008144">
    <property type="component" value="Unassembled WGS sequence"/>
</dbReference>
<dbReference type="Ensembl" id="ENSCINT00000022641.2">
    <property type="protein sequence ID" value="ENSCINP00000022395.2"/>
    <property type="gene ID" value="ENSCING00000011809.2"/>
</dbReference>
<sequence length="323" mass="36910">FAGLLQQLVYNNYIIGLSKEIAIPVPWGILAGKTFGDSTKPAVLCLHGWLDNCNSFDKLIPLLPKDKFYVCVDLPGHGLSSHISLGMFYTLFFYVATVERIVNHFKWKKFSFLSHSLGANISGMYSGTYPDKVDKLIIIDVIGVFPLDGKLAVENLRSSIESYLKYEDKLSSAAPRYTYEKAKERLLVANKSLDSHSADILLERGTTRHEDVVVFYRSKYLWNEESSNYMSTRSGLDSQNILQVTIFFIKEYHGFYTTFRSGPLPQHPCHLSLISYLFYDQQKREYVVVEGDHHLHMVNAEEVAKQISPFLKHGLNQMYNILV</sequence>
<dbReference type="AlphaFoldDB" id="F6S021"/>
<accession>F6S021</accession>
<dbReference type="HOGENOM" id="CLU_020336_8_0_1"/>
<dbReference type="Pfam" id="PF00561">
    <property type="entry name" value="Abhydrolase_1"/>
    <property type="match status" value="1"/>
</dbReference>
<reference evidence="4" key="3">
    <citation type="submission" date="2025-09" db="UniProtKB">
        <authorList>
            <consortium name="Ensembl"/>
        </authorList>
    </citation>
    <scope>IDENTIFICATION</scope>
</reference>
<dbReference type="STRING" id="7719.ENSCINP00000022395"/>
<dbReference type="InterPro" id="IPR000073">
    <property type="entry name" value="AB_hydrolase_1"/>
</dbReference>
<evidence type="ECO:0000313" key="4">
    <source>
        <dbReference type="Ensembl" id="ENSCINP00000022395.2"/>
    </source>
</evidence>
<dbReference type="SUPFAM" id="SSF53474">
    <property type="entry name" value="alpha/beta-Hydrolases"/>
    <property type="match status" value="1"/>
</dbReference>